<dbReference type="InterPro" id="IPR002477">
    <property type="entry name" value="Peptidoglycan-bd-like"/>
</dbReference>
<evidence type="ECO:0000313" key="8">
    <source>
        <dbReference type="Proteomes" id="UP000432715"/>
    </source>
</evidence>
<dbReference type="CDD" id="cd07560">
    <property type="entry name" value="Peptidase_S41_CPP"/>
    <property type="match status" value="1"/>
</dbReference>
<dbReference type="FunFam" id="2.30.42.10:FF:000063">
    <property type="entry name" value="Peptidase, S41 family"/>
    <property type="match status" value="1"/>
</dbReference>
<dbReference type="SUPFAM" id="SSF47090">
    <property type="entry name" value="PGBD-like"/>
    <property type="match status" value="1"/>
</dbReference>
<name>A0A6I0F8B9_9FIRM</name>
<dbReference type="NCBIfam" id="TIGR00225">
    <property type="entry name" value="prc"/>
    <property type="match status" value="1"/>
</dbReference>
<evidence type="ECO:0000313" key="7">
    <source>
        <dbReference type="EMBL" id="KAB3534754.1"/>
    </source>
</evidence>
<comment type="similarity">
    <text evidence="1 5">Belongs to the peptidase S41A family.</text>
</comment>
<keyword evidence="3 5" id="KW-0378">Hydrolase</keyword>
<dbReference type="InterPro" id="IPR005151">
    <property type="entry name" value="Tail-specific_protease"/>
</dbReference>
<organism evidence="7 8">
    <name type="scientific">Alkaliphilus pronyensis</name>
    <dbReference type="NCBI Taxonomy" id="1482732"/>
    <lineage>
        <taxon>Bacteria</taxon>
        <taxon>Bacillati</taxon>
        <taxon>Bacillota</taxon>
        <taxon>Clostridia</taxon>
        <taxon>Peptostreptococcales</taxon>
        <taxon>Natronincolaceae</taxon>
        <taxon>Alkaliphilus</taxon>
    </lineage>
</organism>
<accession>A0A6I0F8B9</accession>
<evidence type="ECO:0000256" key="3">
    <source>
        <dbReference type="ARBA" id="ARBA00022801"/>
    </source>
</evidence>
<dbReference type="SMART" id="SM00228">
    <property type="entry name" value="PDZ"/>
    <property type="match status" value="1"/>
</dbReference>
<keyword evidence="2 5" id="KW-0645">Protease</keyword>
<reference evidence="7 8" key="1">
    <citation type="submission" date="2019-10" db="EMBL/GenBank/DDBJ databases">
        <title>Alkaliphilus serpentinus sp. nov. and Alkaliphilus pronyensis sp. nov., two novel anaerobic alkaliphilic species isolated from the serpentinized-hosted hydrothermal field of the Prony Bay (New Caledonia).</title>
        <authorList>
            <person name="Postec A."/>
        </authorList>
    </citation>
    <scope>NUCLEOTIDE SEQUENCE [LARGE SCALE GENOMIC DNA]</scope>
    <source>
        <strain evidence="7 8">LacV</strain>
    </source>
</reference>
<dbReference type="SUPFAM" id="SSF52096">
    <property type="entry name" value="ClpP/crotonase"/>
    <property type="match status" value="1"/>
</dbReference>
<dbReference type="Pfam" id="PF01471">
    <property type="entry name" value="PG_binding_1"/>
    <property type="match status" value="1"/>
</dbReference>
<dbReference type="GO" id="GO:0006508">
    <property type="term" value="P:proteolysis"/>
    <property type="evidence" value="ECO:0007669"/>
    <property type="project" value="UniProtKB-KW"/>
</dbReference>
<dbReference type="GO" id="GO:0007165">
    <property type="term" value="P:signal transduction"/>
    <property type="evidence" value="ECO:0007669"/>
    <property type="project" value="TreeGrafter"/>
</dbReference>
<dbReference type="GO" id="GO:0030288">
    <property type="term" value="C:outer membrane-bounded periplasmic space"/>
    <property type="evidence" value="ECO:0007669"/>
    <property type="project" value="TreeGrafter"/>
</dbReference>
<dbReference type="CDD" id="cd06782">
    <property type="entry name" value="cpPDZ_CPP-like"/>
    <property type="match status" value="1"/>
</dbReference>
<dbReference type="Proteomes" id="UP000432715">
    <property type="component" value="Unassembled WGS sequence"/>
</dbReference>
<dbReference type="Gene3D" id="2.30.42.10">
    <property type="match status" value="1"/>
</dbReference>
<dbReference type="InterPro" id="IPR001478">
    <property type="entry name" value="PDZ"/>
</dbReference>
<dbReference type="PANTHER" id="PTHR32060:SF22">
    <property type="entry name" value="CARBOXYL-TERMINAL-PROCESSING PEPTIDASE 3, CHLOROPLASTIC"/>
    <property type="match status" value="1"/>
</dbReference>
<evidence type="ECO:0000256" key="1">
    <source>
        <dbReference type="ARBA" id="ARBA00009179"/>
    </source>
</evidence>
<evidence type="ECO:0000256" key="2">
    <source>
        <dbReference type="ARBA" id="ARBA00022670"/>
    </source>
</evidence>
<dbReference type="InterPro" id="IPR029045">
    <property type="entry name" value="ClpP/crotonase-like_dom_sf"/>
</dbReference>
<keyword evidence="8" id="KW-1185">Reference proteome</keyword>
<dbReference type="InterPro" id="IPR036366">
    <property type="entry name" value="PGBDSf"/>
</dbReference>
<dbReference type="PANTHER" id="PTHR32060">
    <property type="entry name" value="TAIL-SPECIFIC PROTEASE"/>
    <property type="match status" value="1"/>
</dbReference>
<dbReference type="GO" id="GO:0004175">
    <property type="term" value="F:endopeptidase activity"/>
    <property type="evidence" value="ECO:0007669"/>
    <property type="project" value="TreeGrafter"/>
</dbReference>
<dbReference type="InterPro" id="IPR041489">
    <property type="entry name" value="PDZ_6"/>
</dbReference>
<comment type="caution">
    <text evidence="7">The sequence shown here is derived from an EMBL/GenBank/DDBJ whole genome shotgun (WGS) entry which is preliminary data.</text>
</comment>
<dbReference type="SUPFAM" id="SSF50156">
    <property type="entry name" value="PDZ domain-like"/>
    <property type="match status" value="1"/>
</dbReference>
<dbReference type="InterPro" id="IPR036034">
    <property type="entry name" value="PDZ_sf"/>
</dbReference>
<dbReference type="GO" id="GO:0008236">
    <property type="term" value="F:serine-type peptidase activity"/>
    <property type="evidence" value="ECO:0007669"/>
    <property type="project" value="UniProtKB-KW"/>
</dbReference>
<evidence type="ECO:0000259" key="6">
    <source>
        <dbReference type="PROSITE" id="PS50106"/>
    </source>
</evidence>
<dbReference type="InterPro" id="IPR036365">
    <property type="entry name" value="PGBD-like_sf"/>
</dbReference>
<dbReference type="RefSeq" id="WP_151861188.1">
    <property type="nucleotide sequence ID" value="NZ_WBZC01000026.1"/>
</dbReference>
<dbReference type="Gene3D" id="1.10.101.10">
    <property type="entry name" value="PGBD-like superfamily/PGBD"/>
    <property type="match status" value="1"/>
</dbReference>
<proteinExistence type="inferred from homology"/>
<evidence type="ECO:0000256" key="5">
    <source>
        <dbReference type="RuleBase" id="RU004404"/>
    </source>
</evidence>
<dbReference type="OrthoDB" id="9812068at2"/>
<dbReference type="Gene3D" id="3.30.750.44">
    <property type="match status" value="1"/>
</dbReference>
<dbReference type="SMART" id="SM00245">
    <property type="entry name" value="TSPc"/>
    <property type="match status" value="1"/>
</dbReference>
<protein>
    <submittedName>
        <fullName evidence="7">S41 family peptidase</fullName>
    </submittedName>
</protein>
<dbReference type="Gene3D" id="3.90.226.10">
    <property type="entry name" value="2-enoyl-CoA Hydratase, Chain A, domain 1"/>
    <property type="match status" value="1"/>
</dbReference>
<dbReference type="Pfam" id="PF03572">
    <property type="entry name" value="Peptidase_S41"/>
    <property type="match status" value="1"/>
</dbReference>
<dbReference type="Pfam" id="PF17820">
    <property type="entry name" value="PDZ_6"/>
    <property type="match status" value="1"/>
</dbReference>
<dbReference type="PROSITE" id="PS50106">
    <property type="entry name" value="PDZ"/>
    <property type="match status" value="1"/>
</dbReference>
<feature type="domain" description="PDZ" evidence="6">
    <location>
        <begin position="92"/>
        <end position="151"/>
    </location>
</feature>
<evidence type="ECO:0000256" key="4">
    <source>
        <dbReference type="ARBA" id="ARBA00022825"/>
    </source>
</evidence>
<dbReference type="InterPro" id="IPR004447">
    <property type="entry name" value="Peptidase_S41A"/>
</dbReference>
<dbReference type="EMBL" id="WBZC01000026">
    <property type="protein sequence ID" value="KAB3534754.1"/>
    <property type="molecule type" value="Genomic_DNA"/>
</dbReference>
<gene>
    <name evidence="7" type="ORF">F8154_08505</name>
</gene>
<dbReference type="AlphaFoldDB" id="A0A6I0F8B9"/>
<sequence length="469" mass="52401">MIKFSSLRHKTSLVIAVVMVMVFLTTASAYGDDYNEYLLEGLKDIIIDKYVDHLDYEDLEGETPKDLFENLDSHSEYYTKEEFESFIEDITGEFAGIGAYIEERDKKVYIADVISGAPAEKAGLKAGDEILKVDDTLTRGMSSSEVASIIRGPEDTEVTIRIRRAGVKNLLKFTITRGIIESNPIEWDIIDGIGYISIEVFNEKADDYFKKAVDIMEEKEIEKVIIDVRNNPGGSIDEVVNICRYLVPRGPVVFIEFKGHNLTYSSFLDEPVFDDIVVLANEGSASASEILAAAVQDTKAGVVVGKQTYGKGSVQRVYGLFNGGGYKLTEARYLSPNKTTIDGVGVTPNFDVDRLPEEFKIDDLLGLIPTKTINKGDKSDDVLAIQQRLQIIGYEISDEDGVYGEATQEAIDTFKKEYGFTHQELTPELQYSIDFVFRLIVSSEENDLQLQFALDYLKNEEVEAEASNQ</sequence>
<keyword evidence="4 5" id="KW-0720">Serine protease</keyword>